<sequence length="155" mass="16004">MGDPRPGEGTWAEGEPELPLWELIQTSYAVARGFTEVFGAVGLTPIQFGVLASLADGDDDLSQADLARAVNVRPQSLGEVATGLIGGGLVEREGPGGRGRRAGLRITAAGRALLDRVLPGVAAFNAPESTGLSAAESAELIRALRTIRETLSGGR</sequence>
<name>A0A2P8DNP1_9ACTN</name>
<dbReference type="Proteomes" id="UP000240542">
    <property type="component" value="Unassembled WGS sequence"/>
</dbReference>
<dbReference type="InterPro" id="IPR000835">
    <property type="entry name" value="HTH_MarR-typ"/>
</dbReference>
<keyword evidence="2" id="KW-0238">DNA-binding</keyword>
<dbReference type="SUPFAM" id="SSF46785">
    <property type="entry name" value="Winged helix' DNA-binding domain"/>
    <property type="match status" value="1"/>
</dbReference>
<protein>
    <submittedName>
        <fullName evidence="2">DNA-binding MarR family transcriptional regulator</fullName>
    </submittedName>
</protein>
<dbReference type="Gene3D" id="1.10.10.10">
    <property type="entry name" value="Winged helix-like DNA-binding domain superfamily/Winged helix DNA-binding domain"/>
    <property type="match status" value="1"/>
</dbReference>
<dbReference type="PANTHER" id="PTHR33164">
    <property type="entry name" value="TRANSCRIPTIONAL REGULATOR, MARR FAMILY"/>
    <property type="match status" value="1"/>
</dbReference>
<keyword evidence="3" id="KW-1185">Reference proteome</keyword>
<dbReference type="GO" id="GO:0006950">
    <property type="term" value="P:response to stress"/>
    <property type="evidence" value="ECO:0007669"/>
    <property type="project" value="TreeGrafter"/>
</dbReference>
<accession>A0A2P8DNP1</accession>
<evidence type="ECO:0000313" key="3">
    <source>
        <dbReference type="Proteomes" id="UP000240542"/>
    </source>
</evidence>
<dbReference type="InterPro" id="IPR036388">
    <property type="entry name" value="WH-like_DNA-bd_sf"/>
</dbReference>
<dbReference type="GO" id="GO:0003700">
    <property type="term" value="F:DNA-binding transcription factor activity"/>
    <property type="evidence" value="ECO:0007669"/>
    <property type="project" value="InterPro"/>
</dbReference>
<feature type="domain" description="HTH marR-type" evidence="1">
    <location>
        <begin position="16"/>
        <end position="149"/>
    </location>
</feature>
<proteinExistence type="predicted"/>
<dbReference type="PROSITE" id="PS50995">
    <property type="entry name" value="HTH_MARR_2"/>
    <property type="match status" value="1"/>
</dbReference>
<dbReference type="InterPro" id="IPR039422">
    <property type="entry name" value="MarR/SlyA-like"/>
</dbReference>
<dbReference type="Pfam" id="PF12802">
    <property type="entry name" value="MarR_2"/>
    <property type="match status" value="1"/>
</dbReference>
<evidence type="ECO:0000259" key="1">
    <source>
        <dbReference type="PROSITE" id="PS50995"/>
    </source>
</evidence>
<dbReference type="InterPro" id="IPR036390">
    <property type="entry name" value="WH_DNA-bd_sf"/>
</dbReference>
<gene>
    <name evidence="2" type="ORF">CLV63_10462</name>
</gene>
<reference evidence="2 3" key="1">
    <citation type="submission" date="2018-03" db="EMBL/GenBank/DDBJ databases">
        <title>Genomic Encyclopedia of Archaeal and Bacterial Type Strains, Phase II (KMG-II): from individual species to whole genera.</title>
        <authorList>
            <person name="Goeker M."/>
        </authorList>
    </citation>
    <scope>NUCLEOTIDE SEQUENCE [LARGE SCALE GENOMIC DNA]</scope>
    <source>
        <strain evidence="2 3">DSM 45312</strain>
    </source>
</reference>
<dbReference type="PANTHER" id="PTHR33164:SF43">
    <property type="entry name" value="HTH-TYPE TRANSCRIPTIONAL REPRESSOR YETL"/>
    <property type="match status" value="1"/>
</dbReference>
<evidence type="ECO:0000313" key="2">
    <source>
        <dbReference type="EMBL" id="PSK98838.1"/>
    </source>
</evidence>
<dbReference type="OrthoDB" id="3177763at2"/>
<dbReference type="AlphaFoldDB" id="A0A2P8DNP1"/>
<dbReference type="SMART" id="SM00347">
    <property type="entry name" value="HTH_MARR"/>
    <property type="match status" value="1"/>
</dbReference>
<organism evidence="2 3">
    <name type="scientific">Murinocardiopsis flavida</name>
    <dbReference type="NCBI Taxonomy" id="645275"/>
    <lineage>
        <taxon>Bacteria</taxon>
        <taxon>Bacillati</taxon>
        <taxon>Actinomycetota</taxon>
        <taxon>Actinomycetes</taxon>
        <taxon>Streptosporangiales</taxon>
        <taxon>Nocardiopsidaceae</taxon>
        <taxon>Murinocardiopsis</taxon>
    </lineage>
</organism>
<dbReference type="RefSeq" id="WP_106582173.1">
    <property type="nucleotide sequence ID" value="NZ_PYGA01000004.1"/>
</dbReference>
<dbReference type="GO" id="GO:0003677">
    <property type="term" value="F:DNA binding"/>
    <property type="evidence" value="ECO:0007669"/>
    <property type="project" value="UniProtKB-KW"/>
</dbReference>
<comment type="caution">
    <text evidence="2">The sequence shown here is derived from an EMBL/GenBank/DDBJ whole genome shotgun (WGS) entry which is preliminary data.</text>
</comment>
<dbReference type="EMBL" id="PYGA01000004">
    <property type="protein sequence ID" value="PSK98838.1"/>
    <property type="molecule type" value="Genomic_DNA"/>
</dbReference>